<dbReference type="KEGG" id="ehx:EMIHUDRAFT_249009"/>
<organism evidence="4 5">
    <name type="scientific">Emiliania huxleyi (strain CCMP1516)</name>
    <dbReference type="NCBI Taxonomy" id="280463"/>
    <lineage>
        <taxon>Eukaryota</taxon>
        <taxon>Haptista</taxon>
        <taxon>Haptophyta</taxon>
        <taxon>Prymnesiophyceae</taxon>
        <taxon>Isochrysidales</taxon>
        <taxon>Noelaerhabdaceae</taxon>
        <taxon>Emiliania</taxon>
    </lineage>
</organism>
<dbReference type="EC" id="2.3.1.41" evidence="1"/>
<dbReference type="GeneID" id="17254852"/>
<dbReference type="EnsemblProtists" id="EOD08701">
    <property type="protein sequence ID" value="EOD08701"/>
    <property type="gene ID" value="EMIHUDRAFT_249009"/>
</dbReference>
<dbReference type="AlphaFoldDB" id="A0A0D3IBR6"/>
<accession>A0A0D3IBR6</accession>
<dbReference type="PANTHER" id="PTHR11712">
    <property type="entry name" value="POLYKETIDE SYNTHASE-RELATED"/>
    <property type="match status" value="1"/>
</dbReference>
<dbReference type="Gene3D" id="3.40.47.10">
    <property type="match status" value="1"/>
</dbReference>
<evidence type="ECO:0000259" key="3">
    <source>
        <dbReference type="Pfam" id="PF00109"/>
    </source>
</evidence>
<dbReference type="InterPro" id="IPR014030">
    <property type="entry name" value="Ketoacyl_synth_N"/>
</dbReference>
<evidence type="ECO:0000256" key="1">
    <source>
        <dbReference type="ARBA" id="ARBA00013191"/>
    </source>
</evidence>
<dbReference type="PaxDb" id="2903-EOD08701"/>
<keyword evidence="5" id="KW-1185">Reference proteome</keyword>
<dbReference type="GO" id="GO:0006633">
    <property type="term" value="P:fatty acid biosynthetic process"/>
    <property type="evidence" value="ECO:0007669"/>
    <property type="project" value="TreeGrafter"/>
</dbReference>
<name>A0A0D3IBR6_EMIH1</name>
<dbReference type="Pfam" id="PF00109">
    <property type="entry name" value="ketoacyl-synt"/>
    <property type="match status" value="1"/>
</dbReference>
<reference evidence="5" key="1">
    <citation type="journal article" date="2013" name="Nature">
        <title>Pan genome of the phytoplankton Emiliania underpins its global distribution.</title>
        <authorList>
            <person name="Read B.A."/>
            <person name="Kegel J."/>
            <person name="Klute M.J."/>
            <person name="Kuo A."/>
            <person name="Lefebvre S.C."/>
            <person name="Maumus F."/>
            <person name="Mayer C."/>
            <person name="Miller J."/>
            <person name="Monier A."/>
            <person name="Salamov A."/>
            <person name="Young J."/>
            <person name="Aguilar M."/>
            <person name="Claverie J.M."/>
            <person name="Frickenhaus S."/>
            <person name="Gonzalez K."/>
            <person name="Herman E.K."/>
            <person name="Lin Y.C."/>
            <person name="Napier J."/>
            <person name="Ogata H."/>
            <person name="Sarno A.F."/>
            <person name="Shmutz J."/>
            <person name="Schroeder D."/>
            <person name="de Vargas C."/>
            <person name="Verret F."/>
            <person name="von Dassow P."/>
            <person name="Valentin K."/>
            <person name="Van de Peer Y."/>
            <person name="Wheeler G."/>
            <person name="Dacks J.B."/>
            <person name="Delwiche C.F."/>
            <person name="Dyhrman S.T."/>
            <person name="Glockner G."/>
            <person name="John U."/>
            <person name="Richards T."/>
            <person name="Worden A.Z."/>
            <person name="Zhang X."/>
            <person name="Grigoriev I.V."/>
            <person name="Allen A.E."/>
            <person name="Bidle K."/>
            <person name="Borodovsky M."/>
            <person name="Bowler C."/>
            <person name="Brownlee C."/>
            <person name="Cock J.M."/>
            <person name="Elias M."/>
            <person name="Gladyshev V.N."/>
            <person name="Groth M."/>
            <person name="Guda C."/>
            <person name="Hadaegh A."/>
            <person name="Iglesias-Rodriguez M.D."/>
            <person name="Jenkins J."/>
            <person name="Jones B.M."/>
            <person name="Lawson T."/>
            <person name="Leese F."/>
            <person name="Lindquist E."/>
            <person name="Lobanov A."/>
            <person name="Lomsadze A."/>
            <person name="Malik S.B."/>
            <person name="Marsh M.E."/>
            <person name="Mackinder L."/>
            <person name="Mock T."/>
            <person name="Mueller-Roeber B."/>
            <person name="Pagarete A."/>
            <person name="Parker M."/>
            <person name="Probert I."/>
            <person name="Quesneville H."/>
            <person name="Raines C."/>
            <person name="Rensing S.A."/>
            <person name="Riano-Pachon D.M."/>
            <person name="Richier S."/>
            <person name="Rokitta S."/>
            <person name="Shiraiwa Y."/>
            <person name="Soanes D.M."/>
            <person name="van der Giezen M."/>
            <person name="Wahlund T.M."/>
            <person name="Williams B."/>
            <person name="Wilson W."/>
            <person name="Wolfe G."/>
            <person name="Wurch L.L."/>
        </authorList>
    </citation>
    <scope>NUCLEOTIDE SEQUENCE</scope>
</reference>
<evidence type="ECO:0000313" key="4">
    <source>
        <dbReference type="EnsemblProtists" id="EOD08701"/>
    </source>
</evidence>
<keyword evidence="2" id="KW-0808">Transferase</keyword>
<feature type="domain" description="Beta-ketoacyl synthase-like N-terminal" evidence="3">
    <location>
        <begin position="5"/>
        <end position="118"/>
    </location>
</feature>
<dbReference type="GO" id="GO:0004315">
    <property type="term" value="F:3-oxoacyl-[acyl-carrier-protein] synthase activity"/>
    <property type="evidence" value="ECO:0007669"/>
    <property type="project" value="UniProtKB-EC"/>
</dbReference>
<evidence type="ECO:0000313" key="5">
    <source>
        <dbReference type="Proteomes" id="UP000013827"/>
    </source>
</evidence>
<protein>
    <recommendedName>
        <fullName evidence="1">beta-ketoacyl-[acyl-carrier-protein] synthase I</fullName>
        <ecNumber evidence="1">2.3.1.41</ecNumber>
    </recommendedName>
</protein>
<dbReference type="HOGENOM" id="CLU_2032692_0_0_1"/>
<dbReference type="Proteomes" id="UP000013827">
    <property type="component" value="Unassembled WGS sequence"/>
</dbReference>
<dbReference type="SUPFAM" id="SSF53901">
    <property type="entry name" value="Thiolase-like"/>
    <property type="match status" value="1"/>
</dbReference>
<dbReference type="InterPro" id="IPR016039">
    <property type="entry name" value="Thiolase-like"/>
</dbReference>
<dbReference type="GO" id="GO:0005739">
    <property type="term" value="C:mitochondrion"/>
    <property type="evidence" value="ECO:0007669"/>
    <property type="project" value="TreeGrafter"/>
</dbReference>
<proteinExistence type="predicted"/>
<dbReference type="eggNOG" id="KOG1394">
    <property type="taxonomic scope" value="Eukaryota"/>
</dbReference>
<dbReference type="InterPro" id="IPR000794">
    <property type="entry name" value="Beta-ketoacyl_synthase"/>
</dbReference>
<sequence>MLPSRRVVVTGVGLVTPLGVGVEQSWRRLLAGETAVRRLPSLDGLPAQIAAPVPREGEGGFSLAGCGLAAPGDETSLSTFVQFALAAADEALVQARWSPETRAEQERTGVAIGSGIGGLSDI</sequence>
<dbReference type="PANTHER" id="PTHR11712:SF336">
    <property type="entry name" value="3-OXOACYL-[ACYL-CARRIER-PROTEIN] SYNTHASE, MITOCHONDRIAL"/>
    <property type="match status" value="1"/>
</dbReference>
<dbReference type="RefSeq" id="XP_005761130.1">
    <property type="nucleotide sequence ID" value="XM_005761073.1"/>
</dbReference>
<evidence type="ECO:0000256" key="2">
    <source>
        <dbReference type="ARBA" id="ARBA00022679"/>
    </source>
</evidence>
<dbReference type="STRING" id="2903.R1DCY1"/>
<reference evidence="4" key="2">
    <citation type="submission" date="2024-10" db="UniProtKB">
        <authorList>
            <consortium name="EnsemblProtists"/>
        </authorList>
    </citation>
    <scope>IDENTIFICATION</scope>
</reference>